<proteinExistence type="predicted"/>
<evidence type="ECO:0000256" key="2">
    <source>
        <dbReference type="ARBA" id="ARBA00022737"/>
    </source>
</evidence>
<accession>A0ABZ0QLH9</accession>
<evidence type="ECO:0000256" key="4">
    <source>
        <dbReference type="ARBA" id="ARBA00022840"/>
    </source>
</evidence>
<evidence type="ECO:0000256" key="3">
    <source>
        <dbReference type="ARBA" id="ARBA00022741"/>
    </source>
</evidence>
<dbReference type="SMART" id="SM00382">
    <property type="entry name" value="AAA"/>
    <property type="match status" value="1"/>
</dbReference>
<keyword evidence="4 6" id="KW-0067">ATP-binding</keyword>
<gene>
    <name evidence="6" type="ORF">Q5761_06770</name>
</gene>
<sequence length="509" mass="55337">MADAEWMVEVRHITKRFPGLVANDDISFAVRRGEIHAIVGENGAGKSTLMKILAGLHSPDAGEIRLEGRPVRLRGPRHAAQLGIGMVHQHFMLIPRFTVTENVVLGSEPGGRARLDLATARARVEALARRYRLDVDPDARVADLSVGQQQRVEILKVLYRGARLLILDEPTAVLAPQEVEELFRHLRALRQQGATVLFISHKLDEVLAIADRITVLRRGRVVGTVEARAATKAQLAEMMVGRPVLFRVQRPEPARQDEPAPPLALEGVTCREGGRAVLDGVSLTVRAGEIYAVAGVEGNGQAELVQVVAGLRPVDGGRLRLFGHDAAGWSVARRRAAGLAVIPEDRQRQALVLPMTLWENALLGSHRDPRWRRGPLYRPAAIRAQVARLVAAYDVRTPSLDVPVAALSGGNQQKLVLARELERGPRLVVAAQPTRGLDVGAIEFVWGQLLAARARGLGILLISADLEEILALADRIGVLVRGRLVGDVPRDEVTPERLGRLMLAGGETA</sequence>
<dbReference type="InterPro" id="IPR050107">
    <property type="entry name" value="ABC_carbohydrate_import_ATPase"/>
</dbReference>
<feature type="domain" description="ABC transporter" evidence="5">
    <location>
        <begin position="8"/>
        <end position="243"/>
    </location>
</feature>
<dbReference type="PANTHER" id="PTHR43790">
    <property type="entry name" value="CARBOHYDRATE TRANSPORT ATP-BINDING PROTEIN MG119-RELATED"/>
    <property type="match status" value="1"/>
</dbReference>
<dbReference type="Gene3D" id="3.40.50.300">
    <property type="entry name" value="P-loop containing nucleotide triphosphate hydrolases"/>
    <property type="match status" value="2"/>
</dbReference>
<dbReference type="InterPro" id="IPR017871">
    <property type="entry name" value="ABC_transporter-like_CS"/>
</dbReference>
<dbReference type="PANTHER" id="PTHR43790:SF9">
    <property type="entry name" value="GALACTOFURANOSE TRANSPORTER ATP-BINDING PROTEIN YTFR"/>
    <property type="match status" value="1"/>
</dbReference>
<dbReference type="PROSITE" id="PS50893">
    <property type="entry name" value="ABC_TRANSPORTER_2"/>
    <property type="match status" value="2"/>
</dbReference>
<dbReference type="RefSeq" id="WP_135225572.1">
    <property type="nucleotide sequence ID" value="NZ_CP132508.1"/>
</dbReference>
<keyword evidence="2" id="KW-0677">Repeat</keyword>
<dbReference type="Proteomes" id="UP001304683">
    <property type="component" value="Chromosome"/>
</dbReference>
<dbReference type="Pfam" id="PF00005">
    <property type="entry name" value="ABC_tran"/>
    <property type="match status" value="2"/>
</dbReference>
<evidence type="ECO:0000259" key="5">
    <source>
        <dbReference type="PROSITE" id="PS50893"/>
    </source>
</evidence>
<keyword evidence="7" id="KW-1185">Reference proteome</keyword>
<organism evidence="6 7">
    <name type="scientific">Thermaerobacter composti</name>
    <dbReference type="NCBI Taxonomy" id="554949"/>
    <lineage>
        <taxon>Bacteria</taxon>
        <taxon>Bacillati</taxon>
        <taxon>Bacillota</taxon>
        <taxon>Clostridia</taxon>
        <taxon>Eubacteriales</taxon>
        <taxon>Clostridiales Family XVII. Incertae Sedis</taxon>
        <taxon>Thermaerobacter</taxon>
    </lineage>
</organism>
<dbReference type="InterPro" id="IPR027417">
    <property type="entry name" value="P-loop_NTPase"/>
</dbReference>
<dbReference type="SUPFAM" id="SSF52540">
    <property type="entry name" value="P-loop containing nucleoside triphosphate hydrolases"/>
    <property type="match status" value="2"/>
</dbReference>
<dbReference type="PROSITE" id="PS00211">
    <property type="entry name" value="ABC_TRANSPORTER_1"/>
    <property type="match status" value="2"/>
</dbReference>
<keyword evidence="1" id="KW-0813">Transport</keyword>
<protein>
    <submittedName>
        <fullName evidence="6">ABC transporter ATP-binding protein</fullName>
    </submittedName>
</protein>
<dbReference type="EMBL" id="CP132508">
    <property type="protein sequence ID" value="WPD18094.1"/>
    <property type="molecule type" value="Genomic_DNA"/>
</dbReference>
<dbReference type="InterPro" id="IPR003439">
    <property type="entry name" value="ABC_transporter-like_ATP-bd"/>
</dbReference>
<dbReference type="InterPro" id="IPR003593">
    <property type="entry name" value="AAA+_ATPase"/>
</dbReference>
<keyword evidence="3" id="KW-0547">Nucleotide-binding</keyword>
<evidence type="ECO:0000256" key="1">
    <source>
        <dbReference type="ARBA" id="ARBA00022448"/>
    </source>
</evidence>
<dbReference type="GO" id="GO:0005524">
    <property type="term" value="F:ATP binding"/>
    <property type="evidence" value="ECO:0007669"/>
    <property type="project" value="UniProtKB-KW"/>
</dbReference>
<dbReference type="CDD" id="cd03216">
    <property type="entry name" value="ABC_Carb_Monos_I"/>
    <property type="match status" value="1"/>
</dbReference>
<evidence type="ECO:0000313" key="6">
    <source>
        <dbReference type="EMBL" id="WPD18094.1"/>
    </source>
</evidence>
<feature type="domain" description="ABC transporter" evidence="5">
    <location>
        <begin position="263"/>
        <end position="506"/>
    </location>
</feature>
<reference evidence="6 7" key="1">
    <citation type="submission" date="2023-08" db="EMBL/GenBank/DDBJ databases">
        <title>Genome sequence of Thermaerobacter compostii strain Ins1, a spore-forming filamentous bacterium isolated from a deep geothermal reservoir.</title>
        <authorList>
            <person name="Bregnard D."/>
            <person name="Gonzalez D."/>
            <person name="Junier P."/>
        </authorList>
    </citation>
    <scope>NUCLEOTIDE SEQUENCE [LARGE SCALE GENOMIC DNA]</scope>
    <source>
        <strain evidence="6 7">Ins1</strain>
    </source>
</reference>
<name>A0ABZ0QLH9_9FIRM</name>
<evidence type="ECO:0000313" key="7">
    <source>
        <dbReference type="Proteomes" id="UP001304683"/>
    </source>
</evidence>
<dbReference type="CDD" id="cd03215">
    <property type="entry name" value="ABC_Carb_Monos_II"/>
    <property type="match status" value="1"/>
</dbReference>